<dbReference type="AlphaFoldDB" id="A0A8X6IJ32"/>
<sequence>MNQQSQLLSDKQEKLSDEDMEVPQAIEKVLVFKSEQVQMLSVNPDAVTQPVTVEEEKEETPVDVRKDKAKGSRNP</sequence>
<feature type="compositionally biased region" description="Basic and acidic residues" evidence="1">
    <location>
        <begin position="59"/>
        <end position="75"/>
    </location>
</feature>
<evidence type="ECO:0000256" key="1">
    <source>
        <dbReference type="SAM" id="MobiDB-lite"/>
    </source>
</evidence>
<accession>A0A8X6IJ32</accession>
<organism evidence="2 3">
    <name type="scientific">Trichonephila inaurata madagascariensis</name>
    <dbReference type="NCBI Taxonomy" id="2747483"/>
    <lineage>
        <taxon>Eukaryota</taxon>
        <taxon>Metazoa</taxon>
        <taxon>Ecdysozoa</taxon>
        <taxon>Arthropoda</taxon>
        <taxon>Chelicerata</taxon>
        <taxon>Arachnida</taxon>
        <taxon>Araneae</taxon>
        <taxon>Araneomorphae</taxon>
        <taxon>Entelegynae</taxon>
        <taxon>Araneoidea</taxon>
        <taxon>Nephilidae</taxon>
        <taxon>Trichonephila</taxon>
        <taxon>Trichonephila inaurata</taxon>
    </lineage>
</organism>
<dbReference type="EMBL" id="BMAV01026160">
    <property type="protein sequence ID" value="GFS47983.1"/>
    <property type="molecule type" value="Genomic_DNA"/>
</dbReference>
<comment type="caution">
    <text evidence="2">The sequence shown here is derived from an EMBL/GenBank/DDBJ whole genome shotgun (WGS) entry which is preliminary data.</text>
</comment>
<proteinExistence type="predicted"/>
<gene>
    <name evidence="2" type="ORF">TNIN_140011</name>
</gene>
<evidence type="ECO:0000313" key="2">
    <source>
        <dbReference type="EMBL" id="GFS47983.1"/>
    </source>
</evidence>
<evidence type="ECO:0000313" key="3">
    <source>
        <dbReference type="Proteomes" id="UP000886998"/>
    </source>
</evidence>
<protein>
    <submittedName>
        <fullName evidence="2">Uncharacterized protein</fullName>
    </submittedName>
</protein>
<dbReference type="Proteomes" id="UP000886998">
    <property type="component" value="Unassembled WGS sequence"/>
</dbReference>
<keyword evidence="3" id="KW-1185">Reference proteome</keyword>
<name>A0A8X6IJ32_9ARAC</name>
<feature type="region of interest" description="Disordered" evidence="1">
    <location>
        <begin position="40"/>
        <end position="75"/>
    </location>
</feature>
<reference evidence="2" key="1">
    <citation type="submission" date="2020-08" db="EMBL/GenBank/DDBJ databases">
        <title>Multicomponent nature underlies the extraordinary mechanical properties of spider dragline silk.</title>
        <authorList>
            <person name="Kono N."/>
            <person name="Nakamura H."/>
            <person name="Mori M."/>
            <person name="Yoshida Y."/>
            <person name="Ohtoshi R."/>
            <person name="Malay A.D."/>
            <person name="Moran D.A.P."/>
            <person name="Tomita M."/>
            <person name="Numata K."/>
            <person name="Arakawa K."/>
        </authorList>
    </citation>
    <scope>NUCLEOTIDE SEQUENCE</scope>
</reference>
<feature type="region of interest" description="Disordered" evidence="1">
    <location>
        <begin position="1"/>
        <end position="20"/>
    </location>
</feature>